<proteinExistence type="inferred from homology"/>
<dbReference type="HAMAP" id="MF_00073">
    <property type="entry name" value="NusB"/>
    <property type="match status" value="1"/>
</dbReference>
<evidence type="ECO:0000256" key="5">
    <source>
        <dbReference type="ARBA" id="ARBA00023163"/>
    </source>
</evidence>
<feature type="domain" description="NusB/RsmB/TIM44" evidence="7">
    <location>
        <begin position="3"/>
        <end position="128"/>
    </location>
</feature>
<keyword evidence="2 6" id="KW-0889">Transcription antitermination</keyword>
<keyword evidence="3 6" id="KW-0694">RNA-binding</keyword>
<dbReference type="HOGENOM" id="CLU_087843_3_0_0"/>
<dbReference type="Proteomes" id="UP000008722">
    <property type="component" value="Chromosome"/>
</dbReference>
<dbReference type="OrthoDB" id="9811381at2"/>
<dbReference type="KEGG" id="opr:Ocepr_1656"/>
<dbReference type="STRING" id="670487.Ocepr_1656"/>
<dbReference type="InterPro" id="IPR006027">
    <property type="entry name" value="NusB_RsmB_TIM44"/>
</dbReference>
<dbReference type="PANTHER" id="PTHR11078:SF3">
    <property type="entry name" value="ANTITERMINATION NUSB DOMAIN-CONTAINING PROTEIN"/>
    <property type="match status" value="1"/>
</dbReference>
<comment type="similarity">
    <text evidence="1 6">Belongs to the NusB family.</text>
</comment>
<name>E4U9L3_OCEP5</name>
<dbReference type="NCBIfam" id="TIGR01951">
    <property type="entry name" value="nusB"/>
    <property type="match status" value="1"/>
</dbReference>
<dbReference type="Pfam" id="PF01029">
    <property type="entry name" value="NusB"/>
    <property type="match status" value="1"/>
</dbReference>
<keyword evidence="5 6" id="KW-0804">Transcription</keyword>
<dbReference type="PANTHER" id="PTHR11078">
    <property type="entry name" value="N UTILIZATION SUBSTANCE PROTEIN B-RELATED"/>
    <property type="match status" value="1"/>
</dbReference>
<accession>E4U9L3</accession>
<evidence type="ECO:0000259" key="7">
    <source>
        <dbReference type="Pfam" id="PF01029"/>
    </source>
</evidence>
<dbReference type="GO" id="GO:0031564">
    <property type="term" value="P:transcription antitermination"/>
    <property type="evidence" value="ECO:0007669"/>
    <property type="project" value="UniProtKB-KW"/>
</dbReference>
<evidence type="ECO:0000256" key="4">
    <source>
        <dbReference type="ARBA" id="ARBA00023015"/>
    </source>
</evidence>
<dbReference type="Gene3D" id="1.10.940.10">
    <property type="entry name" value="NusB-like"/>
    <property type="match status" value="1"/>
</dbReference>
<dbReference type="GO" id="GO:0003723">
    <property type="term" value="F:RNA binding"/>
    <property type="evidence" value="ECO:0007669"/>
    <property type="project" value="UniProtKB-UniRule"/>
</dbReference>
<dbReference type="GO" id="GO:0006353">
    <property type="term" value="P:DNA-templated transcription termination"/>
    <property type="evidence" value="ECO:0007669"/>
    <property type="project" value="UniProtKB-UniRule"/>
</dbReference>
<keyword evidence="9" id="KW-1185">Reference proteome</keyword>
<dbReference type="GO" id="GO:0005829">
    <property type="term" value="C:cytosol"/>
    <property type="evidence" value="ECO:0007669"/>
    <property type="project" value="TreeGrafter"/>
</dbReference>
<evidence type="ECO:0000313" key="8">
    <source>
        <dbReference type="EMBL" id="ADR37109.1"/>
    </source>
</evidence>
<dbReference type="InterPro" id="IPR035926">
    <property type="entry name" value="NusB-like_sf"/>
</dbReference>
<evidence type="ECO:0000256" key="6">
    <source>
        <dbReference type="HAMAP-Rule" id="MF_00073"/>
    </source>
</evidence>
<dbReference type="eggNOG" id="COG0781">
    <property type="taxonomic scope" value="Bacteria"/>
</dbReference>
<dbReference type="SUPFAM" id="SSF48013">
    <property type="entry name" value="NusB-like"/>
    <property type="match status" value="1"/>
</dbReference>
<dbReference type="InterPro" id="IPR011605">
    <property type="entry name" value="NusB_fam"/>
</dbReference>
<reference evidence="8 9" key="2">
    <citation type="journal article" date="2011" name="Stand. Genomic Sci.">
        <title>Complete genome sequence of Oceanithermus profundus type strain (506).</title>
        <authorList>
            <person name="Pati A."/>
            <person name="Zhang X."/>
            <person name="Lapidus A."/>
            <person name="Nolan M."/>
            <person name="Lucas S."/>
            <person name="Del Rio T.G."/>
            <person name="Tice H."/>
            <person name="Cheng J.F."/>
            <person name="Tapia R."/>
            <person name="Han C."/>
            <person name="Goodwin L."/>
            <person name="Pitluck S."/>
            <person name="Liolios K."/>
            <person name="Pagani I."/>
            <person name="Ivanova N."/>
            <person name="Mavromatis K."/>
            <person name="Chen A."/>
            <person name="Palaniappan K."/>
            <person name="Hauser L."/>
            <person name="Jeffries C.D."/>
            <person name="Brambilla E.M."/>
            <person name="Rohl A."/>
            <person name="Mwirichia R."/>
            <person name="Rohde M."/>
            <person name="Tindall B.J."/>
            <person name="Sikorski J."/>
            <person name="Wirth R."/>
            <person name="Goker M."/>
            <person name="Woyke T."/>
            <person name="Detter J.C."/>
            <person name="Bristow J."/>
            <person name="Eisen J.A."/>
            <person name="Markowitz V."/>
            <person name="Hugenholtz P."/>
            <person name="Kyrpides N.C."/>
            <person name="Klenk H.P."/>
            <person name="Land M."/>
        </authorList>
    </citation>
    <scope>NUCLEOTIDE SEQUENCE [LARGE SCALE GENOMIC DNA]</scope>
    <source>
        <strain evidence="9">DSM 14977 / NBRC 100410 / VKM B-2274 / 506</strain>
    </source>
</reference>
<evidence type="ECO:0000256" key="3">
    <source>
        <dbReference type="ARBA" id="ARBA00022884"/>
    </source>
</evidence>
<keyword evidence="4 6" id="KW-0805">Transcription regulation</keyword>
<dbReference type="EMBL" id="CP002361">
    <property type="protein sequence ID" value="ADR37109.1"/>
    <property type="molecule type" value="Genomic_DNA"/>
</dbReference>
<gene>
    <name evidence="6" type="primary">nusB</name>
    <name evidence="8" type="ordered locus">Ocepr_1656</name>
</gene>
<sequence>MRRRARELAFKVLFEHLQGDVPLEEAWRHALEGEELDEEGRAFARRLVEGFARRAAEVDRILAETVEGWDFGQMSKTDLAVLRLATYEMLYEDTPFAPLIEVAVKIAGKYGGEDSGKFVNGVLARLKRRIDAGELTAAPKKD</sequence>
<comment type="function">
    <text evidence="6">Involved in transcription antitermination. Required for transcription of ribosomal RNA (rRNA) genes. Binds specifically to the boxA antiterminator sequence of the ribosomal RNA (rrn) operons.</text>
</comment>
<evidence type="ECO:0000256" key="1">
    <source>
        <dbReference type="ARBA" id="ARBA00005952"/>
    </source>
</evidence>
<organism evidence="8 9">
    <name type="scientific">Oceanithermus profundus (strain DSM 14977 / NBRC 100410 / VKM B-2274 / 506)</name>
    <dbReference type="NCBI Taxonomy" id="670487"/>
    <lineage>
        <taxon>Bacteria</taxon>
        <taxon>Thermotogati</taxon>
        <taxon>Deinococcota</taxon>
        <taxon>Deinococci</taxon>
        <taxon>Thermales</taxon>
        <taxon>Thermaceae</taxon>
        <taxon>Oceanithermus</taxon>
    </lineage>
</organism>
<evidence type="ECO:0000313" key="9">
    <source>
        <dbReference type="Proteomes" id="UP000008722"/>
    </source>
</evidence>
<dbReference type="RefSeq" id="WP_013458279.1">
    <property type="nucleotide sequence ID" value="NC_014761.1"/>
</dbReference>
<evidence type="ECO:0000256" key="2">
    <source>
        <dbReference type="ARBA" id="ARBA00022814"/>
    </source>
</evidence>
<reference evidence="9" key="1">
    <citation type="submission" date="2010-11" db="EMBL/GenBank/DDBJ databases">
        <title>The complete sequence of chromosome of Oceanithermus profundus DSM 14977.</title>
        <authorList>
            <consortium name="US DOE Joint Genome Institute (JGI-PGF)"/>
            <person name="Lucas S."/>
            <person name="Copeland A."/>
            <person name="Lapidus A."/>
            <person name="Bruce D."/>
            <person name="Goodwin L."/>
            <person name="Pitluck S."/>
            <person name="Kyrpides N."/>
            <person name="Mavromatis K."/>
            <person name="Pagani I."/>
            <person name="Ivanova N."/>
            <person name="Zhang X."/>
            <person name="Brettin T."/>
            <person name="Detter J.C."/>
            <person name="Tapia R."/>
            <person name="Han C."/>
            <person name="Land M."/>
            <person name="Hauser L."/>
            <person name="Markowitz V."/>
            <person name="Cheng J.-F."/>
            <person name="Hugenholtz P."/>
            <person name="Woyke T."/>
            <person name="Wu D."/>
            <person name="Tindall B."/>
            <person name="Faehnrich R."/>
            <person name="Brambilla E."/>
            <person name="Klenk H.-P."/>
            <person name="Eisen J.A."/>
        </authorList>
    </citation>
    <scope>NUCLEOTIDE SEQUENCE [LARGE SCALE GENOMIC DNA]</scope>
    <source>
        <strain evidence="9">DSM 14977 / NBRC 100410 / VKM B-2274 / 506</strain>
    </source>
</reference>
<dbReference type="AlphaFoldDB" id="E4U9L3"/>
<protein>
    <recommendedName>
        <fullName evidence="6">Transcription antitermination protein NusB</fullName>
    </recommendedName>
    <alternativeName>
        <fullName evidence="6">Antitermination factor NusB</fullName>
    </alternativeName>
</protein>